<evidence type="ECO:0000313" key="1">
    <source>
        <dbReference type="EMBL" id="CAB4902837.1"/>
    </source>
</evidence>
<dbReference type="EMBL" id="CAFBMK010000025">
    <property type="protein sequence ID" value="CAB4902837.1"/>
    <property type="molecule type" value="Genomic_DNA"/>
</dbReference>
<proteinExistence type="predicted"/>
<name>A0A6J7G4K3_9ZZZZ</name>
<accession>A0A6J7G4K3</accession>
<gene>
    <name evidence="1" type="ORF">UFOPK3564_00685</name>
</gene>
<organism evidence="1">
    <name type="scientific">freshwater metagenome</name>
    <dbReference type="NCBI Taxonomy" id="449393"/>
    <lineage>
        <taxon>unclassified sequences</taxon>
        <taxon>metagenomes</taxon>
        <taxon>ecological metagenomes</taxon>
    </lineage>
</organism>
<protein>
    <submittedName>
        <fullName evidence="1">Unannotated protein</fullName>
    </submittedName>
</protein>
<dbReference type="AlphaFoldDB" id="A0A6J7G4K3"/>
<sequence>MMRASARHTHARHLMPMPEAHSIGTKFGFAKIVAAAGLRMPPNREPPLMSRADAICVFIEVYGFMPRKDDLTWMGRAHGIQLMSADKYLHSVEAKTALERFASRGRWCPPISTRGLVRPEQWEDIEDTSGILAGLAIKYPRKRAADQGHTLEEVRSAIALAWDALPKGQSLTVERYASVRRTQGLPHYGTAHKIAQRNGTTFAQLVRDEADARSRRDGRTKSD</sequence>
<reference evidence="1" key="1">
    <citation type="submission" date="2020-05" db="EMBL/GenBank/DDBJ databases">
        <authorList>
            <person name="Chiriac C."/>
            <person name="Salcher M."/>
            <person name="Ghai R."/>
            <person name="Kavagutti S V."/>
        </authorList>
    </citation>
    <scope>NUCLEOTIDE SEQUENCE</scope>
</reference>